<accession>A0A3S5FD88</accession>
<organism evidence="1 2">
    <name type="scientific">Protopolystoma xenopodis</name>
    <dbReference type="NCBI Taxonomy" id="117903"/>
    <lineage>
        <taxon>Eukaryota</taxon>
        <taxon>Metazoa</taxon>
        <taxon>Spiralia</taxon>
        <taxon>Lophotrochozoa</taxon>
        <taxon>Platyhelminthes</taxon>
        <taxon>Monogenea</taxon>
        <taxon>Polyopisthocotylea</taxon>
        <taxon>Polystomatidea</taxon>
        <taxon>Polystomatidae</taxon>
        <taxon>Protopolystoma</taxon>
    </lineage>
</organism>
<comment type="caution">
    <text evidence="1">The sequence shown here is derived from an EMBL/GenBank/DDBJ whole genome shotgun (WGS) entry which is preliminary data.</text>
</comment>
<sequence length="114" mass="12678">MPFNCRAEGAWAVRMCISGDSVFLGHPPVRLACLSLPFPADATLTCSSVELAEVFSWAVSCLVRQRVWLCRISWILYSCITICQLHLFPPHQSYSIGPRLLASIVFVVSTLLHV</sequence>
<keyword evidence="2" id="KW-1185">Reference proteome</keyword>
<gene>
    <name evidence="1" type="ORF">PXEA_LOCUS10771</name>
</gene>
<name>A0A3S5FD88_9PLAT</name>
<dbReference type="AlphaFoldDB" id="A0A3S5FD88"/>
<dbReference type="EMBL" id="CAAALY010032163">
    <property type="protein sequence ID" value="VEL17331.1"/>
    <property type="molecule type" value="Genomic_DNA"/>
</dbReference>
<protein>
    <submittedName>
        <fullName evidence="1">Uncharacterized protein</fullName>
    </submittedName>
</protein>
<reference evidence="1" key="1">
    <citation type="submission" date="2018-11" db="EMBL/GenBank/DDBJ databases">
        <authorList>
            <consortium name="Pathogen Informatics"/>
        </authorList>
    </citation>
    <scope>NUCLEOTIDE SEQUENCE</scope>
</reference>
<evidence type="ECO:0000313" key="1">
    <source>
        <dbReference type="EMBL" id="VEL17331.1"/>
    </source>
</evidence>
<evidence type="ECO:0000313" key="2">
    <source>
        <dbReference type="Proteomes" id="UP000784294"/>
    </source>
</evidence>
<dbReference type="Proteomes" id="UP000784294">
    <property type="component" value="Unassembled WGS sequence"/>
</dbReference>
<proteinExistence type="predicted"/>